<name>A0A545SL70_9GAMM</name>
<feature type="chain" id="PRO_5022077673" evidence="1">
    <location>
        <begin position="23"/>
        <end position="111"/>
    </location>
</feature>
<dbReference type="RefSeq" id="WP_142930355.1">
    <property type="nucleotide sequence ID" value="NZ_ML660149.1"/>
</dbReference>
<evidence type="ECO:0000256" key="1">
    <source>
        <dbReference type="SAM" id="SignalP"/>
    </source>
</evidence>
<feature type="signal peptide" evidence="1">
    <location>
        <begin position="1"/>
        <end position="22"/>
    </location>
</feature>
<evidence type="ECO:0000313" key="2">
    <source>
        <dbReference type="EMBL" id="TQV65576.1"/>
    </source>
</evidence>
<dbReference type="AlphaFoldDB" id="A0A545SL70"/>
<dbReference type="EMBL" id="VHSG01000074">
    <property type="protein sequence ID" value="TQV65576.1"/>
    <property type="molecule type" value="Genomic_DNA"/>
</dbReference>
<keyword evidence="1" id="KW-0732">Signal</keyword>
<sequence length="111" mass="12387">MHRFKKIVFCFTPLFLPFSVMAAGWTGYGQIAELNQQPPGVVDIVITGNFPNNPTSCTVIDKFLFDISSARDERTFSMLLSAFMAGKEVKLFVTDGCPVWDTPKITGIYIK</sequence>
<organism evidence="2 3">
    <name type="scientific">Exilibacterium tricleocarpae</name>
    <dbReference type="NCBI Taxonomy" id="2591008"/>
    <lineage>
        <taxon>Bacteria</taxon>
        <taxon>Pseudomonadati</taxon>
        <taxon>Pseudomonadota</taxon>
        <taxon>Gammaproteobacteria</taxon>
        <taxon>Cellvibrionales</taxon>
        <taxon>Cellvibrionaceae</taxon>
        <taxon>Exilibacterium</taxon>
    </lineage>
</organism>
<proteinExistence type="predicted"/>
<dbReference type="OrthoDB" id="7066286at2"/>
<evidence type="ECO:0000313" key="3">
    <source>
        <dbReference type="Proteomes" id="UP000319732"/>
    </source>
</evidence>
<accession>A0A545SL70</accession>
<keyword evidence="3" id="KW-1185">Reference proteome</keyword>
<dbReference type="Proteomes" id="UP000319732">
    <property type="component" value="Unassembled WGS sequence"/>
</dbReference>
<comment type="caution">
    <text evidence="2">The sequence shown here is derived from an EMBL/GenBank/DDBJ whole genome shotgun (WGS) entry which is preliminary data.</text>
</comment>
<protein>
    <submittedName>
        <fullName evidence="2">Uncharacterized protein</fullName>
    </submittedName>
</protein>
<gene>
    <name evidence="2" type="ORF">FKG94_28540</name>
</gene>
<reference evidence="2 3" key="1">
    <citation type="submission" date="2019-06" db="EMBL/GenBank/DDBJ databases">
        <title>Whole genome sequence for Cellvibrionaceae sp. R142.</title>
        <authorList>
            <person name="Wang G."/>
        </authorList>
    </citation>
    <scope>NUCLEOTIDE SEQUENCE [LARGE SCALE GENOMIC DNA]</scope>
    <source>
        <strain evidence="2 3">R142</strain>
    </source>
</reference>